<dbReference type="Pfam" id="PF04455">
    <property type="entry name" value="Saccharop_dh_N"/>
    <property type="match status" value="1"/>
</dbReference>
<dbReference type="GO" id="GO:0000166">
    <property type="term" value="F:nucleotide binding"/>
    <property type="evidence" value="ECO:0007669"/>
    <property type="project" value="UniProtKB-KW"/>
</dbReference>
<dbReference type="InterPro" id="IPR048963">
    <property type="entry name" value="ArgZ/ArgE-like_C_2nd"/>
</dbReference>
<dbReference type="InterPro" id="IPR029035">
    <property type="entry name" value="DHS-like_NAD/FAD-binding_dom"/>
</dbReference>
<dbReference type="PANTHER" id="PTHR12737">
    <property type="entry name" value="DIMETHYLARGININE DIMETHYLAMINOHYDROLASE"/>
    <property type="match status" value="1"/>
</dbReference>
<evidence type="ECO:0000256" key="3">
    <source>
        <dbReference type="ARBA" id="ARBA00022741"/>
    </source>
</evidence>
<dbReference type="SUPFAM" id="SSF55909">
    <property type="entry name" value="Pentein"/>
    <property type="match status" value="1"/>
</dbReference>
<evidence type="ECO:0000256" key="6">
    <source>
        <dbReference type="ARBA" id="ARBA00023239"/>
    </source>
</evidence>
<keyword evidence="5" id="KW-0520">NAD</keyword>
<dbReference type="Gene3D" id="2.40.420.10">
    <property type="entry name" value="conserved putative lor/sdh protein from methanococcus maripaludis s2 domain"/>
    <property type="match status" value="1"/>
</dbReference>
<name>A0A9E8ZEM4_9CYAN</name>
<accession>A0A9E8ZEM4</accession>
<dbReference type="Pfam" id="PF21571">
    <property type="entry name" value="ArgZ-like_C_1st"/>
    <property type="match status" value="1"/>
</dbReference>
<dbReference type="KEGG" id="tsin:OXH18_05340"/>
<proteinExistence type="inferred from homology"/>
<organism evidence="12 13">
    <name type="scientific">Thermocoleostomius sinensis A174</name>
    <dbReference type="NCBI Taxonomy" id="2016057"/>
    <lineage>
        <taxon>Bacteria</taxon>
        <taxon>Bacillati</taxon>
        <taxon>Cyanobacteriota</taxon>
        <taxon>Cyanophyceae</taxon>
        <taxon>Oculatellales</taxon>
        <taxon>Oculatellaceae</taxon>
        <taxon>Thermocoleostomius</taxon>
    </lineage>
</organism>
<dbReference type="GO" id="GO:0006525">
    <property type="term" value="P:arginine metabolic process"/>
    <property type="evidence" value="ECO:0007669"/>
    <property type="project" value="TreeGrafter"/>
</dbReference>
<evidence type="ECO:0000259" key="10">
    <source>
        <dbReference type="Pfam" id="PF21570"/>
    </source>
</evidence>
<evidence type="ECO:0000256" key="2">
    <source>
        <dbReference type="ARBA" id="ARBA00008532"/>
    </source>
</evidence>
<reference evidence="12" key="1">
    <citation type="submission" date="2022-12" db="EMBL/GenBank/DDBJ databases">
        <title>Polyphasic identification of a Novel Hot-Spring Cyanobacterium Ocullathermofonsia sinensis gen nov. sp. nov. and Genomic Insights on its Adaptations to the Thermal Habitat.</title>
        <authorList>
            <person name="Daroch M."/>
            <person name="Tang J."/>
            <person name="Jiang Y."/>
        </authorList>
    </citation>
    <scope>NUCLEOTIDE SEQUENCE</scope>
    <source>
        <strain evidence="12">PKUAC-SCTA174</strain>
    </source>
</reference>
<dbReference type="AlphaFoldDB" id="A0A9E8ZEM4"/>
<feature type="active site" description="Nucleophile" evidence="8">
    <location>
        <position position="264"/>
    </location>
</feature>
<feature type="active site" description="Proton donor" evidence="8">
    <location>
        <position position="168"/>
    </location>
</feature>
<dbReference type="PANTHER" id="PTHR12737:SF9">
    <property type="entry name" value="DIMETHYLARGININASE"/>
    <property type="match status" value="1"/>
</dbReference>
<keyword evidence="4" id="KW-0378">Hydrolase</keyword>
<dbReference type="GO" id="GO:0000052">
    <property type="term" value="P:citrulline metabolic process"/>
    <property type="evidence" value="ECO:0007669"/>
    <property type="project" value="TreeGrafter"/>
</dbReference>
<dbReference type="SUPFAM" id="SSF52467">
    <property type="entry name" value="DHS-like NAD/FAD-binding domain"/>
    <property type="match status" value="1"/>
</dbReference>
<evidence type="ECO:0000259" key="11">
    <source>
        <dbReference type="Pfam" id="PF21571"/>
    </source>
</evidence>
<dbReference type="InterPro" id="IPR007545">
    <property type="entry name" value="LOR/SDH_bifunc_enz_cons_dom"/>
</dbReference>
<keyword evidence="3" id="KW-0547">Nucleotide-binding</keyword>
<dbReference type="GO" id="GO:0008473">
    <property type="term" value="F:ornithine cyclodeaminase activity"/>
    <property type="evidence" value="ECO:0007669"/>
    <property type="project" value="UniProtKB-EC"/>
</dbReference>
<dbReference type="InterPro" id="IPR048964">
    <property type="entry name" value="ArgZ/ArgE-like_C_1st"/>
</dbReference>
<evidence type="ECO:0000313" key="13">
    <source>
        <dbReference type="Proteomes" id="UP001163152"/>
    </source>
</evidence>
<dbReference type="GO" id="GO:0016403">
    <property type="term" value="F:dimethylargininase activity"/>
    <property type="evidence" value="ECO:0007669"/>
    <property type="project" value="TreeGrafter"/>
</dbReference>
<evidence type="ECO:0000256" key="7">
    <source>
        <dbReference type="ARBA" id="ARBA00066346"/>
    </source>
</evidence>
<dbReference type="Gene3D" id="3.75.10.10">
    <property type="entry name" value="L-arginine/glycine Amidinotransferase, Chain A"/>
    <property type="match status" value="1"/>
</dbReference>
<evidence type="ECO:0000313" key="12">
    <source>
        <dbReference type="EMBL" id="WAL61416.1"/>
    </source>
</evidence>
<dbReference type="RefSeq" id="WP_268611370.1">
    <property type="nucleotide sequence ID" value="NZ_CP113797.1"/>
</dbReference>
<evidence type="ECO:0000259" key="9">
    <source>
        <dbReference type="Pfam" id="PF04455"/>
    </source>
</evidence>
<evidence type="ECO:0000256" key="5">
    <source>
        <dbReference type="ARBA" id="ARBA00023027"/>
    </source>
</evidence>
<evidence type="ECO:0000256" key="1">
    <source>
        <dbReference type="ARBA" id="ARBA00001911"/>
    </source>
</evidence>
<gene>
    <name evidence="12" type="ORF">OXH18_05340</name>
</gene>
<protein>
    <recommendedName>
        <fullName evidence="7">ornithine cyclodeaminase</fullName>
        <ecNumber evidence="7">4.3.1.12</ecNumber>
    </recommendedName>
</protein>
<dbReference type="Proteomes" id="UP001163152">
    <property type="component" value="Chromosome"/>
</dbReference>
<dbReference type="InterPro" id="IPR005239">
    <property type="entry name" value="ArgZ/ArgE-like"/>
</dbReference>
<keyword evidence="13" id="KW-1185">Reference proteome</keyword>
<dbReference type="NCBIfam" id="TIGR00300">
    <property type="entry name" value="TIGR00300 family protein"/>
    <property type="match status" value="1"/>
</dbReference>
<keyword evidence="6" id="KW-0456">Lyase</keyword>
<dbReference type="Pfam" id="PF21570">
    <property type="entry name" value="ArgZ-like_C_2nd"/>
    <property type="match status" value="1"/>
</dbReference>
<feature type="domain" description="LOR/SDH bifunctional enzyme conserved" evidence="9">
    <location>
        <begin position="285"/>
        <end position="386"/>
    </location>
</feature>
<comment type="cofactor">
    <cofactor evidence="1">
        <name>NAD(+)</name>
        <dbReference type="ChEBI" id="CHEBI:57540"/>
    </cofactor>
</comment>
<dbReference type="EC" id="4.3.1.12" evidence="7"/>
<evidence type="ECO:0000256" key="4">
    <source>
        <dbReference type="ARBA" id="ARBA00022801"/>
    </source>
</evidence>
<feature type="domain" description="Arginine dihydrolase ArgZ/ArgE-like C-terminal second subdomain" evidence="10">
    <location>
        <begin position="478"/>
        <end position="689"/>
    </location>
</feature>
<dbReference type="CDD" id="cd12144">
    <property type="entry name" value="SDH_N_domain"/>
    <property type="match status" value="1"/>
</dbReference>
<comment type="similarity">
    <text evidence="2">Belongs to the DDAH family.</text>
</comment>
<evidence type="ECO:0000256" key="8">
    <source>
        <dbReference type="PIRSR" id="PIRSR633199-1"/>
    </source>
</evidence>
<sequence length="706" mass="78547">MSSSIRFLMCSPKHYDVDYVINPWMEGNVHKSSRDRATEQWQKLYHILKEHAIVDLIEPQQGVPDMVFTANAGLVLERTVVLSRFYHKERQGEEPFFQQWFEDQGFTVYTLPKELPFEGAGDALLDREGRWLWAGYGFRSELDSHPLLAKWLDIEVLSLRLMDDRFYHLDTCFCPLTNGYLLYYPPAFDAYSNRLIEMRVPPEKRIAIDEADAVNFACNAVNIDHIVVMNKASDNLKARLEEVGFHIIETPLTEFMKAGGAAKCLTLRVTEPLQPVHHAAATVESRTIQLEGHLLDSGLINRALDLIVEGGGSFQVLNFSLGEQRQSTSSAEVRVTAPSHDVMEKLMSQLIDLGAGLRPQEVCDNPLEEVTLDGVAPDDFYVTTIYPTEVRVNCQWVRVNNQRMDGAIVVSQTAEGPIAECKLLRDLKKGDKVVVGVDGIRTVRKTESREQRTTNDKEFSFMGSGVSSERRVELVVEQIGWELRRIRDQGGRVVVVAGPVVIHTGGGEHLSRLIREGYVQALLGGNAIAVHDIEQSMMGTSLGVDMKRGVSVRGGHRHHLKAINTIRRCGSIAKAVEQGVLQSGVFYECIKNNVPFSLAGSIRDDGPLPDTRMDLLEAQREYAQLIQGADMILMLSSMLHSIGVGNMTPAGVKMVCVDINPAVVTKLSDRGSVESVGVVTDVGLFLSLLVKQLDRLTSPYQIAQPV</sequence>
<feature type="domain" description="Arginine dihydrolase ArgZ/ArgE-like C-terminal first subdomain" evidence="11">
    <location>
        <begin position="387"/>
        <end position="476"/>
    </location>
</feature>
<dbReference type="GO" id="GO:0045429">
    <property type="term" value="P:positive regulation of nitric oxide biosynthetic process"/>
    <property type="evidence" value="ECO:0007669"/>
    <property type="project" value="TreeGrafter"/>
</dbReference>
<dbReference type="GO" id="GO:0016597">
    <property type="term" value="F:amino acid binding"/>
    <property type="evidence" value="ECO:0007669"/>
    <property type="project" value="TreeGrafter"/>
</dbReference>
<dbReference type="EMBL" id="CP113797">
    <property type="protein sequence ID" value="WAL61416.1"/>
    <property type="molecule type" value="Genomic_DNA"/>
</dbReference>
<dbReference type="Gene3D" id="3.40.50.10690">
    <property type="entry name" value="putative lor/sdh protein like domains"/>
    <property type="match status" value="1"/>
</dbReference>
<dbReference type="InterPro" id="IPR033199">
    <property type="entry name" value="DDAH-like"/>
</dbReference>